<keyword evidence="1" id="KW-0472">Membrane</keyword>
<name>A0A0A0JAX1_9MICO</name>
<sequence>MSDFQQHDEIRDLLVRAPAPHLHYDLDATLSTGRRVRRRRRLAMGGGAAVVLAAGAIGFAAVGPLPDRSVLPGASDVSTAGDRVTSRVLSSRYAVELDRAAKPGQDDVTLFRVDDNWKNVRLSATRSTPDGVSLVRAAGSDTVMIGTAPARAASLMVVTDGVVELPYLDKVPLPGTDQQAIGVEFRDAATADAYRDVVWTDGSGAFNAKGQPLTSAWLPASESTLLLYPDQRLMADLRPNGGQVEKYAPGSTPWLGLDLDSRATRLQFLSAAFALPNTGRAATDVTVTWNTGATTPATVVGRPGAEWTFVHTTRERSQSVVDGEIHPTAVEWTDASGTRHTEAVKRNVP</sequence>
<gene>
    <name evidence="2" type="ORF">N802_07370</name>
</gene>
<comment type="caution">
    <text evidence="2">The sequence shown here is derived from an EMBL/GenBank/DDBJ whole genome shotgun (WGS) entry which is preliminary data.</text>
</comment>
<dbReference type="AlphaFoldDB" id="A0A0A0JAX1"/>
<keyword evidence="1" id="KW-1133">Transmembrane helix</keyword>
<protein>
    <submittedName>
        <fullName evidence="2">Uncharacterized protein</fullName>
    </submittedName>
</protein>
<dbReference type="OrthoDB" id="4843409at2"/>
<proteinExistence type="predicted"/>
<evidence type="ECO:0000313" key="3">
    <source>
        <dbReference type="Proteomes" id="UP000030002"/>
    </source>
</evidence>
<keyword evidence="1" id="KW-0812">Transmembrane</keyword>
<reference evidence="2 3" key="1">
    <citation type="submission" date="2013-08" db="EMBL/GenBank/DDBJ databases">
        <title>The genome sequence of Knoellia sinensis.</title>
        <authorList>
            <person name="Zhu W."/>
            <person name="Wang G."/>
        </authorList>
    </citation>
    <scope>NUCLEOTIDE SEQUENCE [LARGE SCALE GENOMIC DNA]</scope>
    <source>
        <strain evidence="2 3">KCTC 19936</strain>
    </source>
</reference>
<organism evidence="2 3">
    <name type="scientific">Knoellia sinensis KCTC 19936</name>
    <dbReference type="NCBI Taxonomy" id="1385520"/>
    <lineage>
        <taxon>Bacteria</taxon>
        <taxon>Bacillati</taxon>
        <taxon>Actinomycetota</taxon>
        <taxon>Actinomycetes</taxon>
        <taxon>Micrococcales</taxon>
        <taxon>Intrasporangiaceae</taxon>
        <taxon>Knoellia</taxon>
    </lineage>
</organism>
<dbReference type="Proteomes" id="UP000030002">
    <property type="component" value="Unassembled WGS sequence"/>
</dbReference>
<keyword evidence="3" id="KW-1185">Reference proteome</keyword>
<feature type="transmembrane region" description="Helical" evidence="1">
    <location>
        <begin position="42"/>
        <end position="62"/>
    </location>
</feature>
<evidence type="ECO:0000256" key="1">
    <source>
        <dbReference type="SAM" id="Phobius"/>
    </source>
</evidence>
<accession>A0A0A0JAX1</accession>
<evidence type="ECO:0000313" key="2">
    <source>
        <dbReference type="EMBL" id="KGN33944.1"/>
    </source>
</evidence>
<dbReference type="RefSeq" id="WP_035913044.1">
    <property type="nucleotide sequence ID" value="NZ_AVPJ01000003.1"/>
</dbReference>
<dbReference type="EMBL" id="AVPJ01000003">
    <property type="protein sequence ID" value="KGN33944.1"/>
    <property type="molecule type" value="Genomic_DNA"/>
</dbReference>
<dbReference type="STRING" id="1385520.N802_07370"/>